<evidence type="ECO:0000313" key="1">
    <source>
        <dbReference type="EMBL" id="MED6208088.1"/>
    </source>
</evidence>
<comment type="caution">
    <text evidence="1">The sequence shown here is derived from an EMBL/GenBank/DDBJ whole genome shotgun (WGS) entry which is preliminary data.</text>
</comment>
<organism evidence="1 2">
    <name type="scientific">Stylosanthes scabra</name>
    <dbReference type="NCBI Taxonomy" id="79078"/>
    <lineage>
        <taxon>Eukaryota</taxon>
        <taxon>Viridiplantae</taxon>
        <taxon>Streptophyta</taxon>
        <taxon>Embryophyta</taxon>
        <taxon>Tracheophyta</taxon>
        <taxon>Spermatophyta</taxon>
        <taxon>Magnoliopsida</taxon>
        <taxon>eudicotyledons</taxon>
        <taxon>Gunneridae</taxon>
        <taxon>Pentapetalae</taxon>
        <taxon>rosids</taxon>
        <taxon>fabids</taxon>
        <taxon>Fabales</taxon>
        <taxon>Fabaceae</taxon>
        <taxon>Papilionoideae</taxon>
        <taxon>50 kb inversion clade</taxon>
        <taxon>dalbergioids sensu lato</taxon>
        <taxon>Dalbergieae</taxon>
        <taxon>Pterocarpus clade</taxon>
        <taxon>Stylosanthes</taxon>
    </lineage>
</organism>
<sequence>MHWVHQLLTTDRQWNAELIRNIFTSEIATAILQLQLEESADDIITWMHEKRGDYSVSS</sequence>
<dbReference type="EMBL" id="JASCZI010241888">
    <property type="protein sequence ID" value="MED6208088.1"/>
    <property type="molecule type" value="Genomic_DNA"/>
</dbReference>
<feature type="non-terminal residue" evidence="1">
    <location>
        <position position="58"/>
    </location>
</feature>
<gene>
    <name evidence="1" type="ORF">PIB30_041726</name>
</gene>
<dbReference type="Proteomes" id="UP001341840">
    <property type="component" value="Unassembled WGS sequence"/>
</dbReference>
<reference evidence="1 2" key="1">
    <citation type="journal article" date="2023" name="Plants (Basel)">
        <title>Bridging the Gap: Combining Genomics and Transcriptomics Approaches to Understand Stylosanthes scabra, an Orphan Legume from the Brazilian Caatinga.</title>
        <authorList>
            <person name="Ferreira-Neto J.R.C."/>
            <person name="da Silva M.D."/>
            <person name="Binneck E."/>
            <person name="de Melo N.F."/>
            <person name="da Silva R.H."/>
            <person name="de Melo A.L.T.M."/>
            <person name="Pandolfi V."/>
            <person name="Bustamante F.O."/>
            <person name="Brasileiro-Vidal A.C."/>
            <person name="Benko-Iseppon A.M."/>
        </authorList>
    </citation>
    <scope>NUCLEOTIDE SEQUENCE [LARGE SCALE GENOMIC DNA]</scope>
    <source>
        <tissue evidence="1">Leaves</tissue>
    </source>
</reference>
<proteinExistence type="predicted"/>
<accession>A0ABU6YHF6</accession>
<evidence type="ECO:0000313" key="2">
    <source>
        <dbReference type="Proteomes" id="UP001341840"/>
    </source>
</evidence>
<name>A0ABU6YHF6_9FABA</name>
<keyword evidence="2" id="KW-1185">Reference proteome</keyword>
<protein>
    <submittedName>
        <fullName evidence="1">Uncharacterized protein</fullName>
    </submittedName>
</protein>